<keyword evidence="2" id="KW-1185">Reference proteome</keyword>
<dbReference type="Proteomes" id="UP001159363">
    <property type="component" value="Chromosome 2"/>
</dbReference>
<feature type="non-terminal residue" evidence="1">
    <location>
        <position position="178"/>
    </location>
</feature>
<sequence>MFQKERPCVHKLYPEMCVLLWQLIASFVQFDIIQKCDITAVDVNKGNRLIDAGIFIGHKTRKTKNFFASVRRYYETGTRELYRLLPLDEVLKNIVILDPTHRSSALVVRFPTIIPCDKQDELQEDFISYSLRKPVVNLSGVDIETYWHTISKIEEKGKLRFPLLAKLAKASLHHNSAA</sequence>
<comment type="caution">
    <text evidence="1">The sequence shown here is derived from an EMBL/GenBank/DDBJ whole genome shotgun (WGS) entry which is preliminary data.</text>
</comment>
<evidence type="ECO:0000313" key="2">
    <source>
        <dbReference type="Proteomes" id="UP001159363"/>
    </source>
</evidence>
<name>A0ABQ9I4U1_9NEOP</name>
<evidence type="ECO:0000313" key="1">
    <source>
        <dbReference type="EMBL" id="KAJ8891675.1"/>
    </source>
</evidence>
<reference evidence="1 2" key="1">
    <citation type="submission" date="2023-02" db="EMBL/GenBank/DDBJ databases">
        <title>LHISI_Scaffold_Assembly.</title>
        <authorList>
            <person name="Stuart O.P."/>
            <person name="Cleave R."/>
            <person name="Magrath M.J.L."/>
            <person name="Mikheyev A.S."/>
        </authorList>
    </citation>
    <scope>NUCLEOTIDE SEQUENCE [LARGE SCALE GENOMIC DNA]</scope>
    <source>
        <strain evidence="1">Daus_M_001</strain>
        <tissue evidence="1">Leg muscle</tissue>
    </source>
</reference>
<dbReference type="EMBL" id="JARBHB010000002">
    <property type="protein sequence ID" value="KAJ8891675.1"/>
    <property type="molecule type" value="Genomic_DNA"/>
</dbReference>
<protein>
    <submittedName>
        <fullName evidence="1">Uncharacterized protein</fullName>
    </submittedName>
</protein>
<proteinExistence type="predicted"/>
<organism evidence="1 2">
    <name type="scientific">Dryococelus australis</name>
    <dbReference type="NCBI Taxonomy" id="614101"/>
    <lineage>
        <taxon>Eukaryota</taxon>
        <taxon>Metazoa</taxon>
        <taxon>Ecdysozoa</taxon>
        <taxon>Arthropoda</taxon>
        <taxon>Hexapoda</taxon>
        <taxon>Insecta</taxon>
        <taxon>Pterygota</taxon>
        <taxon>Neoptera</taxon>
        <taxon>Polyneoptera</taxon>
        <taxon>Phasmatodea</taxon>
        <taxon>Verophasmatodea</taxon>
        <taxon>Anareolatae</taxon>
        <taxon>Phasmatidae</taxon>
        <taxon>Eurycanthinae</taxon>
        <taxon>Dryococelus</taxon>
    </lineage>
</organism>
<accession>A0ABQ9I4U1</accession>
<gene>
    <name evidence="1" type="ORF">PR048_004203</name>
</gene>